<accession>X1MN12</accession>
<dbReference type="EMBL" id="BARV01003493">
    <property type="protein sequence ID" value="GAI07784.1"/>
    <property type="molecule type" value="Genomic_DNA"/>
</dbReference>
<protein>
    <submittedName>
        <fullName evidence="1">Uncharacterized protein</fullName>
    </submittedName>
</protein>
<dbReference type="AlphaFoldDB" id="X1MN12"/>
<proteinExistence type="predicted"/>
<gene>
    <name evidence="1" type="ORF">S06H3_08321</name>
</gene>
<sequence>MEDNRELFDELNGSSDLFKGLSAGADVLVVVGTIQDGKVETIALSCTAANWFRVGVRELDSPAGTAIDTLLGPLRHNGDGLLYIEENFKDPIFSYGANKEVVIQNIELIDSDVEIAASMKVWERRA</sequence>
<organism evidence="1">
    <name type="scientific">marine sediment metagenome</name>
    <dbReference type="NCBI Taxonomy" id="412755"/>
    <lineage>
        <taxon>unclassified sequences</taxon>
        <taxon>metagenomes</taxon>
        <taxon>ecological metagenomes</taxon>
    </lineage>
</organism>
<comment type="caution">
    <text evidence="1">The sequence shown here is derived from an EMBL/GenBank/DDBJ whole genome shotgun (WGS) entry which is preliminary data.</text>
</comment>
<evidence type="ECO:0000313" key="1">
    <source>
        <dbReference type="EMBL" id="GAI07784.1"/>
    </source>
</evidence>
<reference evidence="1" key="1">
    <citation type="journal article" date="2014" name="Front. Microbiol.">
        <title>High frequency of phylogenetically diverse reductive dehalogenase-homologous genes in deep subseafloor sedimentary metagenomes.</title>
        <authorList>
            <person name="Kawai M."/>
            <person name="Futagami T."/>
            <person name="Toyoda A."/>
            <person name="Takaki Y."/>
            <person name="Nishi S."/>
            <person name="Hori S."/>
            <person name="Arai W."/>
            <person name="Tsubouchi T."/>
            <person name="Morono Y."/>
            <person name="Uchiyama I."/>
            <person name="Ito T."/>
            <person name="Fujiyama A."/>
            <person name="Inagaki F."/>
            <person name="Takami H."/>
        </authorList>
    </citation>
    <scope>NUCLEOTIDE SEQUENCE</scope>
    <source>
        <strain evidence="1">Expedition CK06-06</strain>
    </source>
</reference>
<name>X1MN12_9ZZZZ</name>